<gene>
    <name evidence="3" type="ORF">KSMBR1_1668</name>
</gene>
<dbReference type="KEGG" id="kst:KSMBR1_1668"/>
<protein>
    <submittedName>
        <fullName evidence="3">Uncharacterized protein</fullName>
    </submittedName>
</protein>
<name>A0A2C9CHE1_KUEST</name>
<keyword evidence="2" id="KW-0732">Signal</keyword>
<evidence type="ECO:0000256" key="2">
    <source>
        <dbReference type="SAM" id="SignalP"/>
    </source>
</evidence>
<dbReference type="EMBL" id="LT934425">
    <property type="protein sequence ID" value="SOH04167.1"/>
    <property type="molecule type" value="Genomic_DNA"/>
</dbReference>
<feature type="chain" id="PRO_5044200722" evidence="2">
    <location>
        <begin position="24"/>
        <end position="107"/>
    </location>
</feature>
<reference evidence="4" key="1">
    <citation type="submission" date="2017-10" db="EMBL/GenBank/DDBJ databases">
        <authorList>
            <person name="Frank J."/>
        </authorList>
    </citation>
    <scope>NUCLEOTIDE SEQUENCE [LARGE SCALE GENOMIC DNA]</scope>
</reference>
<evidence type="ECO:0000313" key="3">
    <source>
        <dbReference type="EMBL" id="SOH04167.1"/>
    </source>
</evidence>
<evidence type="ECO:0000256" key="1">
    <source>
        <dbReference type="SAM" id="MobiDB-lite"/>
    </source>
</evidence>
<dbReference type="OrthoDB" id="965391at2"/>
<feature type="region of interest" description="Disordered" evidence="1">
    <location>
        <begin position="85"/>
        <end position="107"/>
    </location>
</feature>
<dbReference type="AlphaFoldDB" id="A0A2C9CHE1"/>
<feature type="compositionally biased region" description="Low complexity" evidence="1">
    <location>
        <begin position="86"/>
        <end position="107"/>
    </location>
</feature>
<dbReference type="RefSeq" id="WP_157820478.1">
    <property type="nucleotide sequence ID" value="NZ_LT934425.1"/>
</dbReference>
<organism evidence="3 4">
    <name type="scientific">Kuenenia stuttgartiensis</name>
    <dbReference type="NCBI Taxonomy" id="174633"/>
    <lineage>
        <taxon>Bacteria</taxon>
        <taxon>Pseudomonadati</taxon>
        <taxon>Planctomycetota</taxon>
        <taxon>Candidatus Brocadiia</taxon>
        <taxon>Candidatus Brocadiales</taxon>
        <taxon>Candidatus Brocadiaceae</taxon>
        <taxon>Candidatus Kuenenia</taxon>
    </lineage>
</organism>
<dbReference type="Proteomes" id="UP000221734">
    <property type="component" value="Chromosome Kuenenia_stuttgartiensis_MBR1"/>
</dbReference>
<evidence type="ECO:0000313" key="4">
    <source>
        <dbReference type="Proteomes" id="UP000221734"/>
    </source>
</evidence>
<feature type="signal peptide" evidence="2">
    <location>
        <begin position="1"/>
        <end position="23"/>
    </location>
</feature>
<accession>A0A2C9CHE1</accession>
<sequence length="107" mass="12214">MKKTIAISLIVASVFIAALTSKADDYVHGYYRNNGTYVKPHYRSNPDRNFYNNWSTYPNINPYSGTRGTRRTTNYQISNSFSTPKYSYSSGRQYSSSNSFGNFFGGR</sequence>
<keyword evidence="4" id="KW-1185">Reference proteome</keyword>
<proteinExistence type="predicted"/>